<dbReference type="InterPro" id="IPR007404">
    <property type="entry name" value="YdjM-like"/>
</dbReference>
<dbReference type="STRING" id="1817832.A3J48_01750"/>
<name>A0A1F5P9W5_9BACT</name>
<evidence type="ECO:0000313" key="3">
    <source>
        <dbReference type="Proteomes" id="UP000176786"/>
    </source>
</evidence>
<dbReference type="Pfam" id="PF04307">
    <property type="entry name" value="YdjM"/>
    <property type="match status" value="1"/>
</dbReference>
<reference evidence="2 3" key="1">
    <citation type="journal article" date="2016" name="Nat. Commun.">
        <title>Thousands of microbial genomes shed light on interconnected biogeochemical processes in an aquifer system.</title>
        <authorList>
            <person name="Anantharaman K."/>
            <person name="Brown C.T."/>
            <person name="Hug L.A."/>
            <person name="Sharon I."/>
            <person name="Castelle C.J."/>
            <person name="Probst A.J."/>
            <person name="Thomas B.C."/>
            <person name="Singh A."/>
            <person name="Wilkins M.J."/>
            <person name="Karaoz U."/>
            <person name="Brodie E.L."/>
            <person name="Williams K.H."/>
            <person name="Hubbard S.S."/>
            <person name="Banfield J.F."/>
        </authorList>
    </citation>
    <scope>NUCLEOTIDE SEQUENCE [LARGE SCALE GENOMIC DNA]</scope>
</reference>
<dbReference type="AlphaFoldDB" id="A0A1F5P9W5"/>
<feature type="transmembrane region" description="Helical" evidence="1">
    <location>
        <begin position="73"/>
        <end position="97"/>
    </location>
</feature>
<feature type="transmembrane region" description="Helical" evidence="1">
    <location>
        <begin position="103"/>
        <end position="125"/>
    </location>
</feature>
<keyword evidence="1" id="KW-0472">Membrane</keyword>
<comment type="caution">
    <text evidence="2">The sequence shown here is derived from an EMBL/GenBank/DDBJ whole genome shotgun (WGS) entry which is preliminary data.</text>
</comment>
<feature type="transmembrane region" description="Helical" evidence="1">
    <location>
        <begin position="33"/>
        <end position="52"/>
    </location>
</feature>
<gene>
    <name evidence="2" type="ORF">A3J48_01750</name>
</gene>
<protein>
    <recommendedName>
        <fullName evidence="4">Metal-dependent hydrolase</fullName>
    </recommendedName>
</protein>
<dbReference type="Proteomes" id="UP000176786">
    <property type="component" value="Unassembled WGS sequence"/>
</dbReference>
<organism evidence="2 3">
    <name type="scientific">Candidatus Doudnabacteria bacterium RIFCSPHIGHO2_02_FULL_46_11</name>
    <dbReference type="NCBI Taxonomy" id="1817832"/>
    <lineage>
        <taxon>Bacteria</taxon>
        <taxon>Candidatus Doudnaibacteriota</taxon>
    </lineage>
</organism>
<dbReference type="EMBL" id="MFES01000001">
    <property type="protein sequence ID" value="OGE86645.1"/>
    <property type="molecule type" value="Genomic_DNA"/>
</dbReference>
<keyword evidence="1" id="KW-0812">Transmembrane</keyword>
<evidence type="ECO:0008006" key="4">
    <source>
        <dbReference type="Google" id="ProtNLM"/>
    </source>
</evidence>
<evidence type="ECO:0000256" key="1">
    <source>
        <dbReference type="SAM" id="Phobius"/>
    </source>
</evidence>
<evidence type="ECO:0000313" key="2">
    <source>
        <dbReference type="EMBL" id="OGE86645.1"/>
    </source>
</evidence>
<feature type="transmembrane region" description="Helical" evidence="1">
    <location>
        <begin position="166"/>
        <end position="183"/>
    </location>
</feature>
<keyword evidence="1" id="KW-1133">Transmembrane helix</keyword>
<sequence length="184" mass="21242">MLPPGHIAGGYLVGKVLLNFLPYSFASAEVNQLLLMGALVGFAPDLDMFYAFNRLRGFRLARVDEYDNNHRTYISHAPAVWLIAGLAIFLLAGTSFWKTFGLLIWLGGWSHFILDSLEWGVMWLWPFNKKEVYALANKKYEARVHEAKGFVDYWLRYLLEDYAKHFTFYLEILIIITALIVLLD</sequence>
<accession>A0A1F5P9W5</accession>
<proteinExistence type="predicted"/>